<keyword evidence="4" id="KW-1185">Reference proteome</keyword>
<keyword evidence="2" id="KW-0812">Transmembrane</keyword>
<dbReference type="InterPro" id="IPR021373">
    <property type="entry name" value="DUF2993"/>
</dbReference>
<feature type="transmembrane region" description="Helical" evidence="2">
    <location>
        <begin position="55"/>
        <end position="75"/>
    </location>
</feature>
<evidence type="ECO:0000256" key="2">
    <source>
        <dbReference type="SAM" id="Phobius"/>
    </source>
</evidence>
<dbReference type="Pfam" id="PF11209">
    <property type="entry name" value="LmeA"/>
    <property type="match status" value="1"/>
</dbReference>
<name>A0ABU1S9Z7_9MICO</name>
<proteinExistence type="predicted"/>
<evidence type="ECO:0000256" key="1">
    <source>
        <dbReference type="SAM" id="MobiDB-lite"/>
    </source>
</evidence>
<organism evidence="3 4">
    <name type="scientific">Microbacterium resistens</name>
    <dbReference type="NCBI Taxonomy" id="156977"/>
    <lineage>
        <taxon>Bacteria</taxon>
        <taxon>Bacillati</taxon>
        <taxon>Actinomycetota</taxon>
        <taxon>Actinomycetes</taxon>
        <taxon>Micrococcales</taxon>
        <taxon>Microbacteriaceae</taxon>
        <taxon>Microbacterium</taxon>
    </lineage>
</organism>
<evidence type="ECO:0008006" key="5">
    <source>
        <dbReference type="Google" id="ProtNLM"/>
    </source>
</evidence>
<comment type="caution">
    <text evidence="3">The sequence shown here is derived from an EMBL/GenBank/DDBJ whole genome shotgun (WGS) entry which is preliminary data.</text>
</comment>
<dbReference type="EMBL" id="JAVDUM010000003">
    <property type="protein sequence ID" value="MDR6866439.1"/>
    <property type="molecule type" value="Genomic_DNA"/>
</dbReference>
<feature type="region of interest" description="Disordered" evidence="1">
    <location>
        <begin position="1"/>
        <end position="39"/>
    </location>
</feature>
<evidence type="ECO:0000313" key="3">
    <source>
        <dbReference type="EMBL" id="MDR6866439.1"/>
    </source>
</evidence>
<gene>
    <name evidence="3" type="ORF">J2Y69_001031</name>
</gene>
<dbReference type="Proteomes" id="UP001259347">
    <property type="component" value="Unassembled WGS sequence"/>
</dbReference>
<dbReference type="RefSeq" id="WP_310018233.1">
    <property type="nucleotide sequence ID" value="NZ_JAVDUM010000003.1"/>
</dbReference>
<accession>A0ABU1S9Z7</accession>
<reference evidence="3 4" key="1">
    <citation type="submission" date="2023-07" db="EMBL/GenBank/DDBJ databases">
        <title>Sorghum-associated microbial communities from plants grown in Nebraska, USA.</title>
        <authorList>
            <person name="Schachtman D."/>
        </authorList>
    </citation>
    <scope>NUCLEOTIDE SEQUENCE [LARGE SCALE GENOMIC DNA]</scope>
    <source>
        <strain evidence="3 4">2980</strain>
    </source>
</reference>
<keyword evidence="2" id="KW-0472">Membrane</keyword>
<sequence length="293" mass="29590">MSAGDSGSTEPYPRGLGDSHPTPPAPAGGAPGEPLPSLPPSDEVVIRRRRRRWPWVIAVAIVVVAGLAVAGELVARSLVADSVRGQVIAALDLPKDQQLQVGTEGLVLPQLIAGRLDVLDVSSEEIALGPLVGAASVHAVGVPVRGGGTAQASGTVRVTAGQFTELAKESGLPIEEIALSAPDLTAKGEVSLLGAKVPLSVQVTPGAEDGDVTLTPVSATIGSVTLKADEIESRFGSLAKGLTGTQRVCIADQLPAGLRLVSLAVSGDVIVAGIEGAIASDSTQREKGTCPSR</sequence>
<evidence type="ECO:0000313" key="4">
    <source>
        <dbReference type="Proteomes" id="UP001259347"/>
    </source>
</evidence>
<protein>
    <recommendedName>
        <fullName evidence="5">DUF2993 domain-containing protein</fullName>
    </recommendedName>
</protein>
<keyword evidence="2" id="KW-1133">Transmembrane helix</keyword>